<keyword evidence="2" id="KW-1185">Reference proteome</keyword>
<protein>
    <recommendedName>
        <fullName evidence="3">L,D-transpeptidase catalytic domain</fullName>
    </recommendedName>
</protein>
<name>A0ABQ2HUK4_9BACT</name>
<organism evidence="1 2">
    <name type="scientific">Dyadobacter beijingensis</name>
    <dbReference type="NCBI Taxonomy" id="365489"/>
    <lineage>
        <taxon>Bacteria</taxon>
        <taxon>Pseudomonadati</taxon>
        <taxon>Bacteroidota</taxon>
        <taxon>Cytophagia</taxon>
        <taxon>Cytophagales</taxon>
        <taxon>Spirosomataceae</taxon>
        <taxon>Dyadobacter</taxon>
    </lineage>
</organism>
<evidence type="ECO:0000313" key="1">
    <source>
        <dbReference type="EMBL" id="GGM89429.1"/>
    </source>
</evidence>
<comment type="caution">
    <text evidence="1">The sequence shown here is derived from an EMBL/GenBank/DDBJ whole genome shotgun (WGS) entry which is preliminary data.</text>
</comment>
<evidence type="ECO:0000313" key="2">
    <source>
        <dbReference type="Proteomes" id="UP000632339"/>
    </source>
</evidence>
<dbReference type="Proteomes" id="UP000632339">
    <property type="component" value="Unassembled WGS sequence"/>
</dbReference>
<dbReference type="EMBL" id="BMLI01000001">
    <property type="protein sequence ID" value="GGM89429.1"/>
    <property type="molecule type" value="Genomic_DNA"/>
</dbReference>
<evidence type="ECO:0008006" key="3">
    <source>
        <dbReference type="Google" id="ProtNLM"/>
    </source>
</evidence>
<gene>
    <name evidence="1" type="ORF">GCM10010967_22780</name>
</gene>
<reference evidence="2" key="1">
    <citation type="journal article" date="2019" name="Int. J. Syst. Evol. Microbiol.">
        <title>The Global Catalogue of Microorganisms (GCM) 10K type strain sequencing project: providing services to taxonomists for standard genome sequencing and annotation.</title>
        <authorList>
            <consortium name="The Broad Institute Genomics Platform"/>
            <consortium name="The Broad Institute Genome Sequencing Center for Infectious Disease"/>
            <person name="Wu L."/>
            <person name="Ma J."/>
        </authorList>
    </citation>
    <scope>NUCLEOTIDE SEQUENCE [LARGE SCALE GENOMIC DNA]</scope>
    <source>
        <strain evidence="2">CGMCC 1.6375</strain>
    </source>
</reference>
<proteinExistence type="predicted"/>
<sequence>MINSHMAGLYLPVTQNLTAMPVALPANKPRLSFSRIMELIQDFSLDTSASPLFIVGIRGYYRDNLGKVGANDRGIYDDALFVMSPGATATFNANTDPSIFRPKTPAKKGIARLKPGIYYAHRFDVHGGKSSSYPAICQRAAPVTVIRDGNPDYEETGMFGINIHRGGYNTTSSEGCQTIHPTQWDSFYQLAKDHSRRLYGDKWNKKVVPYILIENAGQIW</sequence>
<accession>A0ABQ2HUK4</accession>